<gene>
    <name evidence="6" type="ORF">IAC96_03160</name>
</gene>
<evidence type="ECO:0000313" key="7">
    <source>
        <dbReference type="Proteomes" id="UP000824201"/>
    </source>
</evidence>
<comment type="caution">
    <text evidence="6">The sequence shown here is derived from an EMBL/GenBank/DDBJ whole genome shotgun (WGS) entry which is preliminary data.</text>
</comment>
<dbReference type="GO" id="GO:0030145">
    <property type="term" value="F:manganese ion binding"/>
    <property type="evidence" value="ECO:0007669"/>
    <property type="project" value="InterPro"/>
</dbReference>
<evidence type="ECO:0000256" key="4">
    <source>
        <dbReference type="ARBA" id="ARBA00022912"/>
    </source>
</evidence>
<dbReference type="InterPro" id="IPR016195">
    <property type="entry name" value="Pol/histidinol_Pase-like"/>
</dbReference>
<dbReference type="PANTHER" id="PTHR39181:SF1">
    <property type="entry name" value="TYROSINE-PROTEIN PHOSPHATASE YWQE"/>
    <property type="match status" value="1"/>
</dbReference>
<keyword evidence="4" id="KW-0904">Protein phosphatase</keyword>
<evidence type="ECO:0000256" key="5">
    <source>
        <dbReference type="ARBA" id="ARBA00051722"/>
    </source>
</evidence>
<evidence type="ECO:0000256" key="2">
    <source>
        <dbReference type="ARBA" id="ARBA00013064"/>
    </source>
</evidence>
<organism evidence="6 7">
    <name type="scientific">Candidatus Fimimorpha faecalis</name>
    <dbReference type="NCBI Taxonomy" id="2840824"/>
    <lineage>
        <taxon>Bacteria</taxon>
        <taxon>Bacillati</taxon>
        <taxon>Bacillota</taxon>
        <taxon>Clostridia</taxon>
        <taxon>Eubacteriales</taxon>
        <taxon>Candidatus Fimimorpha</taxon>
    </lineage>
</organism>
<accession>A0A9D1JCH1</accession>
<name>A0A9D1JCH1_9FIRM</name>
<protein>
    <recommendedName>
        <fullName evidence="2">protein-tyrosine-phosphatase</fullName>
        <ecNumber evidence="2">3.1.3.48</ecNumber>
    </recommendedName>
</protein>
<dbReference type="SUPFAM" id="SSF89550">
    <property type="entry name" value="PHP domain-like"/>
    <property type="match status" value="1"/>
</dbReference>
<evidence type="ECO:0000313" key="6">
    <source>
        <dbReference type="EMBL" id="HIR87929.1"/>
    </source>
</evidence>
<reference evidence="6" key="2">
    <citation type="journal article" date="2021" name="PeerJ">
        <title>Extensive microbial diversity within the chicken gut microbiome revealed by metagenomics and culture.</title>
        <authorList>
            <person name="Gilroy R."/>
            <person name="Ravi A."/>
            <person name="Getino M."/>
            <person name="Pursley I."/>
            <person name="Horton D.L."/>
            <person name="Alikhan N.F."/>
            <person name="Baker D."/>
            <person name="Gharbi K."/>
            <person name="Hall N."/>
            <person name="Watson M."/>
            <person name="Adriaenssens E.M."/>
            <person name="Foster-Nyarko E."/>
            <person name="Jarju S."/>
            <person name="Secka A."/>
            <person name="Antonio M."/>
            <person name="Oren A."/>
            <person name="Chaudhuri R.R."/>
            <person name="La Ragione R."/>
            <person name="Hildebrand F."/>
            <person name="Pallen M.J."/>
        </authorList>
    </citation>
    <scope>NUCLEOTIDE SEQUENCE</scope>
    <source>
        <strain evidence="6">ChiW13-3771</strain>
    </source>
</reference>
<dbReference type="GO" id="GO:0004725">
    <property type="term" value="F:protein tyrosine phosphatase activity"/>
    <property type="evidence" value="ECO:0007669"/>
    <property type="project" value="UniProtKB-EC"/>
</dbReference>
<dbReference type="AlphaFoldDB" id="A0A9D1JCH1"/>
<comment type="similarity">
    <text evidence="1">Belongs to the metallo-dependent hydrolases superfamily. CpsB/CapC family.</text>
</comment>
<dbReference type="PANTHER" id="PTHR39181">
    <property type="entry name" value="TYROSINE-PROTEIN PHOSPHATASE YWQE"/>
    <property type="match status" value="1"/>
</dbReference>
<keyword evidence="3" id="KW-0378">Hydrolase</keyword>
<dbReference type="Pfam" id="PF19567">
    <property type="entry name" value="CpsB_CapC"/>
    <property type="match status" value="1"/>
</dbReference>
<dbReference type="InterPro" id="IPR016667">
    <property type="entry name" value="Caps_polysacc_synth_CpsB/CapC"/>
</dbReference>
<dbReference type="EMBL" id="DVHN01000035">
    <property type="protein sequence ID" value="HIR87929.1"/>
    <property type="molecule type" value="Genomic_DNA"/>
</dbReference>
<evidence type="ECO:0000256" key="3">
    <source>
        <dbReference type="ARBA" id="ARBA00022801"/>
    </source>
</evidence>
<proteinExistence type="inferred from homology"/>
<dbReference type="Gene3D" id="3.20.20.140">
    <property type="entry name" value="Metal-dependent hydrolases"/>
    <property type="match status" value="1"/>
</dbReference>
<dbReference type="EC" id="3.1.3.48" evidence="2"/>
<sequence>MIDLHTHILPGVDDGSPSIDESLVMADMAVNSGVDTIVATSHGCSNNINIQRYWNAYQQLKDALEKRHIPLKLIAGMEIFLTEDVLEAIKSKSLLSINNTKYLLVEFDFEEEAWVAEYYLQILKEAGYHPIIAHPERYHFMQRDPSLAYYWVQQDYILQANKDSILGRFGSNCQKLAVELLNHNLIQVVASDTHGIRRRTPRMDGIQALLKNEFSPLCADMFLNENPRRIIQGEEVYTFPPRLF</sequence>
<evidence type="ECO:0000256" key="1">
    <source>
        <dbReference type="ARBA" id="ARBA00005750"/>
    </source>
</evidence>
<dbReference type="Proteomes" id="UP000824201">
    <property type="component" value="Unassembled WGS sequence"/>
</dbReference>
<comment type="catalytic activity">
    <reaction evidence="5">
        <text>O-phospho-L-tyrosyl-[protein] + H2O = L-tyrosyl-[protein] + phosphate</text>
        <dbReference type="Rhea" id="RHEA:10684"/>
        <dbReference type="Rhea" id="RHEA-COMP:10136"/>
        <dbReference type="Rhea" id="RHEA-COMP:20101"/>
        <dbReference type="ChEBI" id="CHEBI:15377"/>
        <dbReference type="ChEBI" id="CHEBI:43474"/>
        <dbReference type="ChEBI" id="CHEBI:46858"/>
        <dbReference type="ChEBI" id="CHEBI:61978"/>
        <dbReference type="EC" id="3.1.3.48"/>
    </reaction>
</comment>
<reference evidence="6" key="1">
    <citation type="submission" date="2020-10" db="EMBL/GenBank/DDBJ databases">
        <authorList>
            <person name="Gilroy R."/>
        </authorList>
    </citation>
    <scope>NUCLEOTIDE SEQUENCE</scope>
    <source>
        <strain evidence="6">ChiW13-3771</strain>
    </source>
</reference>
<dbReference type="PIRSF" id="PIRSF016557">
    <property type="entry name" value="Caps_synth_CpsB"/>
    <property type="match status" value="1"/>
</dbReference>